<evidence type="ECO:0000259" key="2">
    <source>
        <dbReference type="Pfam" id="PF03118"/>
    </source>
</evidence>
<feature type="transmembrane region" description="Helical" evidence="1">
    <location>
        <begin position="41"/>
        <end position="62"/>
    </location>
</feature>
<keyword evidence="1" id="KW-0472">Membrane</keyword>
<keyword evidence="1" id="KW-0812">Transmembrane</keyword>
<dbReference type="InterPro" id="IPR011260">
    <property type="entry name" value="RNAP_asu_C"/>
</dbReference>
<accession>A0A6J4UMK9</accession>
<organism evidence="3">
    <name type="scientific">uncultured Thermomicrobiales bacterium</name>
    <dbReference type="NCBI Taxonomy" id="1645740"/>
    <lineage>
        <taxon>Bacteria</taxon>
        <taxon>Pseudomonadati</taxon>
        <taxon>Thermomicrobiota</taxon>
        <taxon>Thermomicrobia</taxon>
        <taxon>Thermomicrobiales</taxon>
        <taxon>environmental samples</taxon>
    </lineage>
</organism>
<sequence>MPTPSRRDTYHRGGRPEIGLRYGYQSDLADPFAVNPVRRSLALVLTSAAVVFVPLAIGGAVATLGMLAVGWLGLAGLVMGTPILVWSAAEEGWRRIDRRFHPTVDQLGLSPRVEHVLLRHGYATIDEVERESDAGLLLLSNMDARGLREVRRAVSLWKYRRWQEQGFPATGHD</sequence>
<dbReference type="Pfam" id="PF03118">
    <property type="entry name" value="RNA_pol_A_CTD"/>
    <property type="match status" value="1"/>
</dbReference>
<dbReference type="SUPFAM" id="SSF47789">
    <property type="entry name" value="C-terminal domain of RNA polymerase alpha subunit"/>
    <property type="match status" value="1"/>
</dbReference>
<proteinExistence type="predicted"/>
<evidence type="ECO:0000256" key="1">
    <source>
        <dbReference type="SAM" id="Phobius"/>
    </source>
</evidence>
<feature type="transmembrane region" description="Helical" evidence="1">
    <location>
        <begin position="68"/>
        <end position="89"/>
    </location>
</feature>
<feature type="domain" description="RNA polymerase alpha subunit C-terminal" evidence="2">
    <location>
        <begin position="101"/>
        <end position="154"/>
    </location>
</feature>
<dbReference type="GO" id="GO:0003677">
    <property type="term" value="F:DNA binding"/>
    <property type="evidence" value="ECO:0007669"/>
    <property type="project" value="InterPro"/>
</dbReference>
<dbReference type="GO" id="GO:0003899">
    <property type="term" value="F:DNA-directed RNA polymerase activity"/>
    <property type="evidence" value="ECO:0007669"/>
    <property type="project" value="InterPro"/>
</dbReference>
<reference evidence="3" key="1">
    <citation type="submission" date="2020-02" db="EMBL/GenBank/DDBJ databases">
        <authorList>
            <person name="Meier V. D."/>
        </authorList>
    </citation>
    <scope>NUCLEOTIDE SEQUENCE</scope>
    <source>
        <strain evidence="3">AVDCRST_MAG49</strain>
    </source>
</reference>
<dbReference type="AlphaFoldDB" id="A0A6J4UMK9"/>
<name>A0A6J4UMK9_9BACT</name>
<dbReference type="GO" id="GO:0006351">
    <property type="term" value="P:DNA-templated transcription"/>
    <property type="evidence" value="ECO:0007669"/>
    <property type="project" value="InterPro"/>
</dbReference>
<keyword evidence="1" id="KW-1133">Transmembrane helix</keyword>
<dbReference type="Gene3D" id="1.10.150.20">
    <property type="entry name" value="5' to 3' exonuclease, C-terminal subdomain"/>
    <property type="match status" value="1"/>
</dbReference>
<evidence type="ECO:0000313" key="3">
    <source>
        <dbReference type="EMBL" id="CAA9555009.1"/>
    </source>
</evidence>
<protein>
    <recommendedName>
        <fullName evidence="2">RNA polymerase alpha subunit C-terminal domain-containing protein</fullName>
    </recommendedName>
</protein>
<gene>
    <name evidence="3" type="ORF">AVDCRST_MAG49-2108</name>
</gene>
<dbReference type="EMBL" id="CADCWG010000143">
    <property type="protein sequence ID" value="CAA9555009.1"/>
    <property type="molecule type" value="Genomic_DNA"/>
</dbReference>